<reference evidence="1" key="1">
    <citation type="submission" date="2020-07" db="EMBL/GenBank/DDBJ databases">
        <title>Genome sequence and genetic diversity analysis of an under-domesticated orphan crop, white fonio (Digitaria exilis).</title>
        <authorList>
            <person name="Bennetzen J.L."/>
            <person name="Chen S."/>
            <person name="Ma X."/>
            <person name="Wang X."/>
            <person name="Yssel A.E.J."/>
            <person name="Chaluvadi S.R."/>
            <person name="Johnson M."/>
            <person name="Gangashetty P."/>
            <person name="Hamidou F."/>
            <person name="Sanogo M.D."/>
            <person name="Zwaenepoel A."/>
            <person name="Wallace J."/>
            <person name="Van De Peer Y."/>
            <person name="Van Deynze A."/>
        </authorList>
    </citation>
    <scope>NUCLEOTIDE SEQUENCE</scope>
    <source>
        <tissue evidence="1">Leaves</tissue>
    </source>
</reference>
<dbReference type="OrthoDB" id="660887at2759"/>
<dbReference type="EMBL" id="JACEFO010001739">
    <property type="protein sequence ID" value="KAF8713979.1"/>
    <property type="molecule type" value="Genomic_DNA"/>
</dbReference>
<gene>
    <name evidence="1" type="ORF">HU200_027967</name>
</gene>
<proteinExistence type="predicted"/>
<dbReference type="SMART" id="SM01157">
    <property type="entry name" value="DUF1719"/>
    <property type="match status" value="1"/>
</dbReference>
<organism evidence="1 2">
    <name type="scientific">Digitaria exilis</name>
    <dbReference type="NCBI Taxonomy" id="1010633"/>
    <lineage>
        <taxon>Eukaryota</taxon>
        <taxon>Viridiplantae</taxon>
        <taxon>Streptophyta</taxon>
        <taxon>Embryophyta</taxon>
        <taxon>Tracheophyta</taxon>
        <taxon>Spermatophyta</taxon>
        <taxon>Magnoliopsida</taxon>
        <taxon>Liliopsida</taxon>
        <taxon>Poales</taxon>
        <taxon>Poaceae</taxon>
        <taxon>PACMAD clade</taxon>
        <taxon>Panicoideae</taxon>
        <taxon>Panicodae</taxon>
        <taxon>Paniceae</taxon>
        <taxon>Anthephorinae</taxon>
        <taxon>Digitaria</taxon>
    </lineage>
</organism>
<evidence type="ECO:0000313" key="2">
    <source>
        <dbReference type="Proteomes" id="UP000636709"/>
    </source>
</evidence>
<protein>
    <submittedName>
        <fullName evidence="1">Uncharacterized protein</fullName>
    </submittedName>
</protein>
<dbReference type="PANTHER" id="PTHR33377:SF4">
    <property type="entry name" value="OS07G0285800 PROTEIN"/>
    <property type="match status" value="1"/>
</dbReference>
<evidence type="ECO:0000313" key="1">
    <source>
        <dbReference type="EMBL" id="KAF8713979.1"/>
    </source>
</evidence>
<keyword evidence="2" id="KW-1185">Reference proteome</keyword>
<dbReference type="AlphaFoldDB" id="A0A835BV62"/>
<dbReference type="Pfam" id="PF08224">
    <property type="entry name" value="DUF1719"/>
    <property type="match status" value="1"/>
</dbReference>
<dbReference type="InterPro" id="IPR013181">
    <property type="entry name" value="DUF1719"/>
</dbReference>
<comment type="caution">
    <text evidence="1">The sequence shown here is derived from an EMBL/GenBank/DDBJ whole genome shotgun (WGS) entry which is preliminary data.</text>
</comment>
<dbReference type="Proteomes" id="UP000636709">
    <property type="component" value="Unassembled WGS sequence"/>
</dbReference>
<name>A0A835BV62_9POAL</name>
<dbReference type="PANTHER" id="PTHR33377">
    <property type="entry name" value="OS10G0134700 PROTEIN-RELATED"/>
    <property type="match status" value="1"/>
</dbReference>
<sequence length="619" mass="70047">MSDFIVAAVGGAILQDIVSRTISFALGKRKEWASHGEYLQRVRKAVQEVEFMLERTAKLPITDVSLLRQKIELKREFTEAAACLLNSRRKKRQETSQVVARSSSPNGLSPTSSGAMFPVSSFIATAKDELRLSCNDVERFERLAVSARSILTDVQSGCSLRSYLHAPSWDFSQEEHGKWINASRPYPLSCKGICYAPYIQLLYFLFLFGDEYEGDVPELIEEFLSHDVSLLRQKIELKREFTEAAACLLNSRRKKLQETSQVVARSSSPHGLSPTSSGAMFPVSSFIATAKDELRLSCNDVERFERLAVSARSILTDVQSGCSLRSSMNFSCPLVSHLFELKTLRYKAVQADQMRCFEVWPVRLEDRGLEAVVRYCYWDCIRPDKRFGVELVLRLSESTDIVGIAIKCLQSMTSQFNLVADTTIEQLILLASNLQDISYLHAPWDFSQEEHSERTNACRPYPLCCKGICYTPCADKVVVSSQISQAFPEEVIFFRLDCYISAPEYNLRSSADARGKRSIMRNRKRPALWLTVGVAPHYVHDDKQLQPSYTFEEIGDDSRPIDVSIQQIGETPRISEALEFSYHVNAIKLAQVWLLGEKAIHAAYCHLVMDGYIKHLIET</sequence>
<accession>A0A835BV62</accession>